<sequence>MKQFLRKLLASILTATFGRQKLMFLLSEPEDNALLGFKRDGYLHDIGWVNSIANNAIIDVTGQPLPWVTYPFIHFITPRLQETFALFEFGSGNSTLYYSKRVAQVDSVENDRHWYEKIRNTMPVNVNLFYCEMKAGGRYSRYALETEKKYDVVIVDGRDRVNCCKNSIPALTENGIIVLDDSERAEYSQGTDHLKAAGFKQLDFWGLAPGVTYLKCTSIFYRDNNCLNI</sequence>
<keyword evidence="1" id="KW-0489">Methyltransferase</keyword>
<protein>
    <submittedName>
        <fullName evidence="1">FkbM family methyltransferase</fullName>
    </submittedName>
</protein>
<dbReference type="GO" id="GO:0008168">
    <property type="term" value="F:methyltransferase activity"/>
    <property type="evidence" value="ECO:0007669"/>
    <property type="project" value="UniProtKB-KW"/>
</dbReference>
<evidence type="ECO:0000313" key="2">
    <source>
        <dbReference type="Proteomes" id="UP000260823"/>
    </source>
</evidence>
<accession>A0A3E2NMN3</accession>
<dbReference type="AlphaFoldDB" id="A0A3E2NMN3"/>
<organism evidence="1 2">
    <name type="scientific">Mucilaginibacter terrenus</name>
    <dbReference type="NCBI Taxonomy" id="2482727"/>
    <lineage>
        <taxon>Bacteria</taxon>
        <taxon>Pseudomonadati</taxon>
        <taxon>Bacteroidota</taxon>
        <taxon>Sphingobacteriia</taxon>
        <taxon>Sphingobacteriales</taxon>
        <taxon>Sphingobacteriaceae</taxon>
        <taxon>Mucilaginibacter</taxon>
    </lineage>
</organism>
<reference evidence="1 2" key="1">
    <citation type="submission" date="2018-08" db="EMBL/GenBank/DDBJ databases">
        <title>Mucilaginibacter terrae sp. nov., isolated from manganese diggings.</title>
        <authorList>
            <person name="Huang Y."/>
            <person name="Zhou Z."/>
        </authorList>
    </citation>
    <scope>NUCLEOTIDE SEQUENCE [LARGE SCALE GENOMIC DNA]</scope>
    <source>
        <strain evidence="1 2">ZH6</strain>
    </source>
</reference>
<dbReference type="OrthoDB" id="938855at2"/>
<dbReference type="SUPFAM" id="SSF53335">
    <property type="entry name" value="S-adenosyl-L-methionine-dependent methyltransferases"/>
    <property type="match status" value="1"/>
</dbReference>
<proteinExistence type="predicted"/>
<name>A0A3E2NMN3_9SPHI</name>
<dbReference type="EMBL" id="QWDE01000003">
    <property type="protein sequence ID" value="RFZ82232.1"/>
    <property type="molecule type" value="Genomic_DNA"/>
</dbReference>
<evidence type="ECO:0000313" key="1">
    <source>
        <dbReference type="EMBL" id="RFZ82232.1"/>
    </source>
</evidence>
<dbReference type="RefSeq" id="WP_117384256.1">
    <property type="nucleotide sequence ID" value="NZ_QWDE01000003.1"/>
</dbReference>
<dbReference type="Gene3D" id="3.40.50.150">
    <property type="entry name" value="Vaccinia Virus protein VP39"/>
    <property type="match status" value="1"/>
</dbReference>
<dbReference type="Proteomes" id="UP000260823">
    <property type="component" value="Unassembled WGS sequence"/>
</dbReference>
<gene>
    <name evidence="1" type="ORF">DYU05_16585</name>
</gene>
<comment type="caution">
    <text evidence="1">The sequence shown here is derived from an EMBL/GenBank/DDBJ whole genome shotgun (WGS) entry which is preliminary data.</text>
</comment>
<keyword evidence="2" id="KW-1185">Reference proteome</keyword>
<keyword evidence="1" id="KW-0808">Transferase</keyword>
<dbReference type="InterPro" id="IPR029063">
    <property type="entry name" value="SAM-dependent_MTases_sf"/>
</dbReference>
<dbReference type="GO" id="GO:0032259">
    <property type="term" value="P:methylation"/>
    <property type="evidence" value="ECO:0007669"/>
    <property type="project" value="UniProtKB-KW"/>
</dbReference>